<dbReference type="STRING" id="634436.SAMN05216361_1247"/>
<dbReference type="Gene3D" id="3.90.550.10">
    <property type="entry name" value="Spore Coat Polysaccharide Biosynthesis Protein SpsA, Chain A"/>
    <property type="match status" value="1"/>
</dbReference>
<feature type="domain" description="Glycosyltransferase 2-like" evidence="1">
    <location>
        <begin position="8"/>
        <end position="123"/>
    </location>
</feature>
<evidence type="ECO:0000313" key="2">
    <source>
        <dbReference type="EMBL" id="SHG09243.1"/>
    </source>
</evidence>
<keyword evidence="2" id="KW-0808">Transferase</keyword>
<dbReference type="InterPro" id="IPR029044">
    <property type="entry name" value="Nucleotide-diphossugar_trans"/>
</dbReference>
<evidence type="ECO:0000259" key="1">
    <source>
        <dbReference type="Pfam" id="PF00535"/>
    </source>
</evidence>
<dbReference type="OrthoDB" id="7248516at2"/>
<evidence type="ECO:0000313" key="3">
    <source>
        <dbReference type="Proteomes" id="UP000184520"/>
    </source>
</evidence>
<protein>
    <submittedName>
        <fullName evidence="2">Glycosyltransferase involved in cell wall bisynthesis</fullName>
    </submittedName>
</protein>
<dbReference type="AlphaFoldDB" id="A0A1M5GZP4"/>
<dbReference type="EMBL" id="FQWD01000002">
    <property type="protein sequence ID" value="SHG09243.1"/>
    <property type="molecule type" value="Genomic_DNA"/>
</dbReference>
<keyword evidence="3" id="KW-1185">Reference proteome</keyword>
<sequence length="289" mass="33104">MTSINYNIVMFAYNEQDNIEASITSIFNNVNAQLNCFYLIANGCSDDTVAIANRVKEKLGFSRLNVVEIELGDKCNAWNTYLHELADDVDVHFFTDADVQFSSHCFEQMAEKLVNTGDSTVVIAGMPLTGRNIDFYRSLVIERACFFGNLYGMKHAFVERIRETPFRLPVGLNWIDSFLTKAANTDLKFTDFNLPDRTTWIEGVGYDFEKLSVFKRSDIKLYINRIARYELGKIQEVFLDALPCEQWPADMMDINRKIDADFDSLTSHLGFIKKSLVRKRLTKILSKAS</sequence>
<accession>A0A1M5GZP4</accession>
<dbReference type="CDD" id="cd00761">
    <property type="entry name" value="Glyco_tranf_GTA_type"/>
    <property type="match status" value="1"/>
</dbReference>
<dbReference type="RefSeq" id="WP_084526251.1">
    <property type="nucleotide sequence ID" value="NZ_FQWD01000002.1"/>
</dbReference>
<dbReference type="InterPro" id="IPR001173">
    <property type="entry name" value="Glyco_trans_2-like"/>
</dbReference>
<dbReference type="SUPFAM" id="SSF53448">
    <property type="entry name" value="Nucleotide-diphospho-sugar transferases"/>
    <property type="match status" value="1"/>
</dbReference>
<name>A0A1M5GZP4_9ALTE</name>
<reference evidence="3" key="1">
    <citation type="submission" date="2016-11" db="EMBL/GenBank/DDBJ databases">
        <authorList>
            <person name="Varghese N."/>
            <person name="Submissions S."/>
        </authorList>
    </citation>
    <scope>NUCLEOTIDE SEQUENCE [LARGE SCALE GENOMIC DNA]</scope>
    <source>
        <strain evidence="3">CGMCC 1.8995</strain>
    </source>
</reference>
<dbReference type="Proteomes" id="UP000184520">
    <property type="component" value="Unassembled WGS sequence"/>
</dbReference>
<dbReference type="GO" id="GO:0016740">
    <property type="term" value="F:transferase activity"/>
    <property type="evidence" value="ECO:0007669"/>
    <property type="project" value="UniProtKB-KW"/>
</dbReference>
<organism evidence="2 3">
    <name type="scientific">Marisediminitalea aggregata</name>
    <dbReference type="NCBI Taxonomy" id="634436"/>
    <lineage>
        <taxon>Bacteria</taxon>
        <taxon>Pseudomonadati</taxon>
        <taxon>Pseudomonadota</taxon>
        <taxon>Gammaproteobacteria</taxon>
        <taxon>Alteromonadales</taxon>
        <taxon>Alteromonadaceae</taxon>
        <taxon>Marisediminitalea</taxon>
    </lineage>
</organism>
<proteinExistence type="predicted"/>
<dbReference type="Pfam" id="PF00535">
    <property type="entry name" value="Glycos_transf_2"/>
    <property type="match status" value="1"/>
</dbReference>
<gene>
    <name evidence="2" type="ORF">SAMN05216361_1247</name>
</gene>